<proteinExistence type="predicted"/>
<protein>
    <submittedName>
        <fullName evidence="1">Uncharacterized protein</fullName>
    </submittedName>
</protein>
<comment type="caution">
    <text evidence="1">The sequence shown here is derived from an EMBL/GenBank/DDBJ whole genome shotgun (WGS) entry which is preliminary data.</text>
</comment>
<gene>
    <name evidence="1" type="ORF">EVAR_14678_1</name>
</gene>
<dbReference type="AlphaFoldDB" id="A0A4C1U2C0"/>
<dbReference type="EMBL" id="BGZK01000118">
    <property type="protein sequence ID" value="GBP20429.1"/>
    <property type="molecule type" value="Genomic_DNA"/>
</dbReference>
<evidence type="ECO:0000313" key="1">
    <source>
        <dbReference type="EMBL" id="GBP20429.1"/>
    </source>
</evidence>
<name>A0A4C1U2C0_EUMVA</name>
<dbReference type="Proteomes" id="UP000299102">
    <property type="component" value="Unassembled WGS sequence"/>
</dbReference>
<sequence>MKKKTAAKTDFDRTWKRTEAKILMRARKCGKKRNKDDKCLIHLKCKHIQRLERLLLNETQKRFTKERTLVRERQGGLLKEPSAKVRIRNLCKFGKCKSALLTRELQKNKSSDKKKTNRLKK</sequence>
<reference evidence="1 2" key="1">
    <citation type="journal article" date="2019" name="Commun. Biol.">
        <title>The bagworm genome reveals a unique fibroin gene that provides high tensile strength.</title>
        <authorList>
            <person name="Kono N."/>
            <person name="Nakamura H."/>
            <person name="Ohtoshi R."/>
            <person name="Tomita M."/>
            <person name="Numata K."/>
            <person name="Arakawa K."/>
        </authorList>
    </citation>
    <scope>NUCLEOTIDE SEQUENCE [LARGE SCALE GENOMIC DNA]</scope>
</reference>
<keyword evidence="2" id="KW-1185">Reference proteome</keyword>
<evidence type="ECO:0000313" key="2">
    <source>
        <dbReference type="Proteomes" id="UP000299102"/>
    </source>
</evidence>
<organism evidence="1 2">
    <name type="scientific">Eumeta variegata</name>
    <name type="common">Bagworm moth</name>
    <name type="synonym">Eumeta japonica</name>
    <dbReference type="NCBI Taxonomy" id="151549"/>
    <lineage>
        <taxon>Eukaryota</taxon>
        <taxon>Metazoa</taxon>
        <taxon>Ecdysozoa</taxon>
        <taxon>Arthropoda</taxon>
        <taxon>Hexapoda</taxon>
        <taxon>Insecta</taxon>
        <taxon>Pterygota</taxon>
        <taxon>Neoptera</taxon>
        <taxon>Endopterygota</taxon>
        <taxon>Lepidoptera</taxon>
        <taxon>Glossata</taxon>
        <taxon>Ditrysia</taxon>
        <taxon>Tineoidea</taxon>
        <taxon>Psychidae</taxon>
        <taxon>Oiketicinae</taxon>
        <taxon>Eumeta</taxon>
    </lineage>
</organism>
<accession>A0A4C1U2C0</accession>